<dbReference type="AlphaFoldDB" id="A0A2P5C6H0"/>
<reference evidence="2" key="1">
    <citation type="submission" date="2016-06" db="EMBL/GenBank/DDBJ databases">
        <title>Parallel loss of symbiosis genes in relatives of nitrogen-fixing non-legume Parasponia.</title>
        <authorList>
            <person name="Van Velzen R."/>
            <person name="Holmer R."/>
            <person name="Bu F."/>
            <person name="Rutten L."/>
            <person name="Van Zeijl A."/>
            <person name="Liu W."/>
            <person name="Santuari L."/>
            <person name="Cao Q."/>
            <person name="Sharma T."/>
            <person name="Shen D."/>
            <person name="Roswanjaya Y."/>
            <person name="Wardhani T."/>
            <person name="Kalhor M.S."/>
            <person name="Jansen J."/>
            <person name="Van den Hoogen J."/>
            <person name="Gungor B."/>
            <person name="Hartog M."/>
            <person name="Hontelez J."/>
            <person name="Verver J."/>
            <person name="Yang W.-C."/>
            <person name="Schijlen E."/>
            <person name="Repin R."/>
            <person name="Schilthuizen M."/>
            <person name="Schranz E."/>
            <person name="Heidstra R."/>
            <person name="Miyata K."/>
            <person name="Fedorova E."/>
            <person name="Kohlen W."/>
            <person name="Bisseling T."/>
            <person name="Smit S."/>
            <person name="Geurts R."/>
        </authorList>
    </citation>
    <scope>NUCLEOTIDE SEQUENCE [LARGE SCALE GENOMIC DNA]</scope>
    <source>
        <strain evidence="2">cv. WU1-14</strain>
    </source>
</reference>
<comment type="caution">
    <text evidence="1">The sequence shown here is derived from an EMBL/GenBank/DDBJ whole genome shotgun (WGS) entry which is preliminary data.</text>
</comment>
<name>A0A2P5C6H0_PARAD</name>
<evidence type="ECO:0000313" key="1">
    <source>
        <dbReference type="EMBL" id="PON56629.1"/>
    </source>
</evidence>
<dbReference type="OrthoDB" id="10305649at2759"/>
<evidence type="ECO:0000313" key="2">
    <source>
        <dbReference type="Proteomes" id="UP000237105"/>
    </source>
</evidence>
<keyword evidence="2" id="KW-1185">Reference proteome</keyword>
<proteinExistence type="predicted"/>
<organism evidence="1 2">
    <name type="scientific">Parasponia andersonii</name>
    <name type="common">Sponia andersonii</name>
    <dbReference type="NCBI Taxonomy" id="3476"/>
    <lineage>
        <taxon>Eukaryota</taxon>
        <taxon>Viridiplantae</taxon>
        <taxon>Streptophyta</taxon>
        <taxon>Embryophyta</taxon>
        <taxon>Tracheophyta</taxon>
        <taxon>Spermatophyta</taxon>
        <taxon>Magnoliopsida</taxon>
        <taxon>eudicotyledons</taxon>
        <taxon>Gunneridae</taxon>
        <taxon>Pentapetalae</taxon>
        <taxon>rosids</taxon>
        <taxon>fabids</taxon>
        <taxon>Rosales</taxon>
        <taxon>Cannabaceae</taxon>
        <taxon>Parasponia</taxon>
    </lineage>
</organism>
<dbReference type="Proteomes" id="UP000237105">
    <property type="component" value="Unassembled WGS sequence"/>
</dbReference>
<protein>
    <submittedName>
        <fullName evidence="1">Uncharacterized protein</fullName>
    </submittedName>
</protein>
<accession>A0A2P5C6H0</accession>
<sequence>VTVSNQILKSEFDLVAILGFDGLCIGAEDDEGYQEKNNRTDSQYKTRNF</sequence>
<feature type="non-terminal residue" evidence="1">
    <location>
        <position position="1"/>
    </location>
</feature>
<dbReference type="EMBL" id="JXTB01000169">
    <property type="protein sequence ID" value="PON56629.1"/>
    <property type="molecule type" value="Genomic_DNA"/>
</dbReference>
<gene>
    <name evidence="1" type="ORF">PanWU01x14_180420</name>
</gene>